<dbReference type="EMBL" id="JBHSGG010000014">
    <property type="protein sequence ID" value="MFC4727597.1"/>
    <property type="molecule type" value="Genomic_DNA"/>
</dbReference>
<evidence type="ECO:0000313" key="2">
    <source>
        <dbReference type="Proteomes" id="UP001595892"/>
    </source>
</evidence>
<dbReference type="Proteomes" id="UP001595892">
    <property type="component" value="Unassembled WGS sequence"/>
</dbReference>
<accession>A0ABV9NGV0</accession>
<name>A0ABV9NGV0_9GAMM</name>
<organism evidence="1 2">
    <name type="scientific">Coralloluteibacterium thermophilum</name>
    <dbReference type="NCBI Taxonomy" id="2707049"/>
    <lineage>
        <taxon>Bacteria</taxon>
        <taxon>Pseudomonadati</taxon>
        <taxon>Pseudomonadota</taxon>
        <taxon>Gammaproteobacteria</taxon>
        <taxon>Lysobacterales</taxon>
        <taxon>Lysobacteraceae</taxon>
        <taxon>Coralloluteibacterium</taxon>
    </lineage>
</organism>
<protein>
    <submittedName>
        <fullName evidence="1">Uncharacterized protein</fullName>
    </submittedName>
</protein>
<evidence type="ECO:0000313" key="1">
    <source>
        <dbReference type="EMBL" id="MFC4727597.1"/>
    </source>
</evidence>
<proteinExistence type="predicted"/>
<keyword evidence="2" id="KW-1185">Reference proteome</keyword>
<sequence>MDARRMVSAHQLDSALFAVALDDGQRFRIDLVEDCPLEAGAGLDGLQILAPDAWLCPGSVGLVQRGEVRCPVRALAELDARDYAALGRLSAQRDVALLDPVEVRGARRHGFRGSPDFCFAPRFMRGWSEDRKGLLVEVSPMRSGGNRFYRVELAGSCPALASARRIELHSGPMNGLVCGNAGDHVRILPTPEGLGAGLFDHDAGLTSSIMDQVASLGTCPVVAVYPREEDRAR</sequence>
<comment type="caution">
    <text evidence="1">The sequence shown here is derived from an EMBL/GenBank/DDBJ whole genome shotgun (WGS) entry which is preliminary data.</text>
</comment>
<gene>
    <name evidence="1" type="ORF">ACFO3Q_05380</name>
</gene>
<reference evidence="2" key="1">
    <citation type="journal article" date="2019" name="Int. J. Syst. Evol. Microbiol.">
        <title>The Global Catalogue of Microorganisms (GCM) 10K type strain sequencing project: providing services to taxonomists for standard genome sequencing and annotation.</title>
        <authorList>
            <consortium name="The Broad Institute Genomics Platform"/>
            <consortium name="The Broad Institute Genome Sequencing Center for Infectious Disease"/>
            <person name="Wu L."/>
            <person name="Ma J."/>
        </authorList>
    </citation>
    <scope>NUCLEOTIDE SEQUENCE [LARGE SCALE GENOMIC DNA]</scope>
    <source>
        <strain evidence="2">CGMCC 1.13574</strain>
    </source>
</reference>